<dbReference type="AlphaFoldDB" id="A0A2P2Q4I7"/>
<name>A0A2P2Q4I7_RHIMU</name>
<organism evidence="1">
    <name type="scientific">Rhizophora mucronata</name>
    <name type="common">Asiatic mangrove</name>
    <dbReference type="NCBI Taxonomy" id="61149"/>
    <lineage>
        <taxon>Eukaryota</taxon>
        <taxon>Viridiplantae</taxon>
        <taxon>Streptophyta</taxon>
        <taxon>Embryophyta</taxon>
        <taxon>Tracheophyta</taxon>
        <taxon>Spermatophyta</taxon>
        <taxon>Magnoliopsida</taxon>
        <taxon>eudicotyledons</taxon>
        <taxon>Gunneridae</taxon>
        <taxon>Pentapetalae</taxon>
        <taxon>rosids</taxon>
        <taxon>fabids</taxon>
        <taxon>Malpighiales</taxon>
        <taxon>Rhizophoraceae</taxon>
        <taxon>Rhizophora</taxon>
    </lineage>
</organism>
<proteinExistence type="predicted"/>
<dbReference type="EMBL" id="GGEC01081355">
    <property type="protein sequence ID" value="MBX61839.1"/>
    <property type="molecule type" value="Transcribed_RNA"/>
</dbReference>
<sequence length="119" mass="13562">MYPTHIYKEQDVWDAALEQPNDVVQMQCLGYIPVNCDQCPFYAGLNYKQPIGKGQIIGLHASWDISERGGNIQQTLELNPQATPIAPAKSYHNIWVLLLPPESMSLRCENWEYNNQSLV</sequence>
<reference evidence="1" key="1">
    <citation type="submission" date="2018-02" db="EMBL/GenBank/DDBJ databases">
        <title>Rhizophora mucronata_Transcriptome.</title>
        <authorList>
            <person name="Meera S.P."/>
            <person name="Sreeshan A."/>
            <person name="Augustine A."/>
        </authorList>
    </citation>
    <scope>NUCLEOTIDE SEQUENCE</scope>
    <source>
        <tissue evidence="1">Leaf</tissue>
    </source>
</reference>
<protein>
    <submittedName>
        <fullName evidence="1">Ribonuclease III</fullName>
    </submittedName>
</protein>
<evidence type="ECO:0000313" key="1">
    <source>
        <dbReference type="EMBL" id="MBX61839.1"/>
    </source>
</evidence>
<accession>A0A2P2Q4I7</accession>